<dbReference type="RefSeq" id="WP_093395311.1">
    <property type="nucleotide sequence ID" value="NZ_FOUU01000006.1"/>
</dbReference>
<dbReference type="OrthoDB" id="9805137at2"/>
<dbReference type="AlphaFoldDB" id="A0A1I4UNP5"/>
<evidence type="ECO:0000313" key="2">
    <source>
        <dbReference type="Proteomes" id="UP000199611"/>
    </source>
</evidence>
<keyword evidence="2" id="KW-1185">Reference proteome</keyword>
<accession>A0A1I4UNP5</accession>
<evidence type="ECO:0000313" key="1">
    <source>
        <dbReference type="EMBL" id="SFM90602.1"/>
    </source>
</evidence>
<evidence type="ECO:0008006" key="3">
    <source>
        <dbReference type="Google" id="ProtNLM"/>
    </source>
</evidence>
<dbReference type="STRING" id="39841.SAMN05660836_01900"/>
<proteinExistence type="predicted"/>
<dbReference type="Gene3D" id="1.10.10.1100">
    <property type="entry name" value="BFD-like [2Fe-2S]-binding domain"/>
    <property type="match status" value="1"/>
</dbReference>
<gene>
    <name evidence="1" type="ORF">SAMN05660836_01900</name>
</gene>
<dbReference type="EMBL" id="FOUU01000006">
    <property type="protein sequence ID" value="SFM90602.1"/>
    <property type="molecule type" value="Genomic_DNA"/>
</dbReference>
<organism evidence="1 2">
    <name type="scientific">Thermodesulforhabdus norvegica</name>
    <dbReference type="NCBI Taxonomy" id="39841"/>
    <lineage>
        <taxon>Bacteria</taxon>
        <taxon>Pseudomonadati</taxon>
        <taxon>Thermodesulfobacteriota</taxon>
        <taxon>Syntrophobacteria</taxon>
        <taxon>Syntrophobacterales</taxon>
        <taxon>Thermodesulforhabdaceae</taxon>
        <taxon>Thermodesulforhabdus</taxon>
    </lineage>
</organism>
<sequence>MANKIVCFCFGYGEEEIAEDVRKNGGRSVILEQIAASKRAGSCKCRDVHPEGR</sequence>
<name>A0A1I4UNP5_9BACT</name>
<dbReference type="Proteomes" id="UP000199611">
    <property type="component" value="Unassembled WGS sequence"/>
</dbReference>
<reference evidence="1 2" key="1">
    <citation type="submission" date="2016-10" db="EMBL/GenBank/DDBJ databases">
        <authorList>
            <person name="de Groot N.N."/>
        </authorList>
    </citation>
    <scope>NUCLEOTIDE SEQUENCE [LARGE SCALE GENOMIC DNA]</scope>
    <source>
        <strain evidence="1 2">DSM 9990</strain>
    </source>
</reference>
<protein>
    <recommendedName>
        <fullName evidence="3">BFD-like (2Fe-2S) protein</fullName>
    </recommendedName>
</protein>
<dbReference type="InterPro" id="IPR041854">
    <property type="entry name" value="BFD-like_2Fe2S-bd_dom_sf"/>
</dbReference>